<feature type="transmembrane region" description="Helical" evidence="6">
    <location>
        <begin position="266"/>
        <end position="285"/>
    </location>
</feature>
<dbReference type="PANTHER" id="PTHR32322">
    <property type="entry name" value="INNER MEMBRANE TRANSPORTER"/>
    <property type="match status" value="1"/>
</dbReference>
<dbReference type="GO" id="GO:0016020">
    <property type="term" value="C:membrane"/>
    <property type="evidence" value="ECO:0007669"/>
    <property type="project" value="UniProtKB-SubCell"/>
</dbReference>
<dbReference type="Pfam" id="PF00892">
    <property type="entry name" value="EamA"/>
    <property type="match status" value="2"/>
</dbReference>
<feature type="domain" description="EamA" evidence="7">
    <location>
        <begin position="240"/>
        <end position="377"/>
    </location>
</feature>
<proteinExistence type="predicted"/>
<name>A0A0H3KZH8_PANAA</name>
<dbReference type="AlphaFoldDB" id="A0A0H3KZH8"/>
<evidence type="ECO:0000256" key="6">
    <source>
        <dbReference type="SAM" id="Phobius"/>
    </source>
</evidence>
<evidence type="ECO:0000256" key="1">
    <source>
        <dbReference type="ARBA" id="ARBA00004651"/>
    </source>
</evidence>
<accession>A0A0H3KZH8</accession>
<feature type="transmembrane region" description="Helical" evidence="6">
    <location>
        <begin position="239"/>
        <end position="259"/>
    </location>
</feature>
<dbReference type="KEGG" id="paj:PAJ_2491"/>
<feature type="transmembrane region" description="Helical" evidence="6">
    <location>
        <begin position="337"/>
        <end position="359"/>
    </location>
</feature>
<evidence type="ECO:0000259" key="7">
    <source>
        <dbReference type="Pfam" id="PF00892"/>
    </source>
</evidence>
<keyword evidence="4 6" id="KW-1133">Transmembrane helix</keyword>
<dbReference type="SUPFAM" id="SSF103481">
    <property type="entry name" value="Multidrug resistance efflux transporter EmrE"/>
    <property type="match status" value="2"/>
</dbReference>
<feature type="transmembrane region" description="Helical" evidence="6">
    <location>
        <begin position="157"/>
        <end position="179"/>
    </location>
</feature>
<feature type="transmembrane region" description="Helical" evidence="6">
    <location>
        <begin position="105"/>
        <end position="126"/>
    </location>
</feature>
<feature type="transmembrane region" description="Helical" evidence="6">
    <location>
        <begin position="214"/>
        <end position="233"/>
    </location>
</feature>
<evidence type="ECO:0000256" key="5">
    <source>
        <dbReference type="ARBA" id="ARBA00023136"/>
    </source>
</evidence>
<feature type="domain" description="EamA" evidence="7">
    <location>
        <begin position="105"/>
        <end position="230"/>
    </location>
</feature>
<keyword evidence="5 6" id="KW-0472">Membrane</keyword>
<reference evidence="9" key="1">
    <citation type="journal article" date="2012" name="Appl. Microbiol. Biotechnol.">
        <title>The complete genome sequence of Pantoea ananatis AJ13355, an organism with great biotechnological potential.</title>
        <authorList>
            <person name="Hara Y."/>
            <person name="Kadotani N."/>
            <person name="Izui H."/>
            <person name="Katashkina J.I."/>
            <person name="Kuvaeva T.M."/>
            <person name="Andreeva I.G."/>
            <person name="Golubeva L.I."/>
            <person name="Malko D.B."/>
            <person name="Makeev V.J."/>
            <person name="Mashko S.V."/>
            <person name="Kozlov Y.I."/>
        </authorList>
    </citation>
    <scope>NUCLEOTIDE SEQUENCE [LARGE SCALE GENOMIC DNA]</scope>
    <source>
        <strain evidence="9">AJ13355</strain>
    </source>
</reference>
<dbReference type="InterPro" id="IPR037185">
    <property type="entry name" value="EmrE-like"/>
</dbReference>
<feature type="transmembrane region" description="Helical" evidence="6">
    <location>
        <begin position="365"/>
        <end position="385"/>
    </location>
</feature>
<keyword evidence="3 6" id="KW-0812">Transmembrane</keyword>
<keyword evidence="2" id="KW-1003">Cell membrane</keyword>
<dbReference type="PANTHER" id="PTHR32322:SF9">
    <property type="entry name" value="AMINO-ACID METABOLITE EFFLUX PUMP-RELATED"/>
    <property type="match status" value="1"/>
</dbReference>
<evidence type="ECO:0000313" key="8">
    <source>
        <dbReference type="EMBL" id="BAK12571.1"/>
    </source>
</evidence>
<dbReference type="Proteomes" id="UP000006690">
    <property type="component" value="Chromosome"/>
</dbReference>
<sequence>MAACRICRKLFVLAGGRHHRAGLCGAGRSCLQSEPHHCRQTRSSKPSGRCLHVFLFAGQRSRRPHCNATVCLLGMAGRLPCRCLGQRVCFSYLVRIPLIMKYPHLLLAILVTAIWGVNFSVIKLGLHTIDPFTLAAIRFTLSALPALFFIKKPDVPWRYLIGYGLIFGIGLWGLVNLGIKTGLSAGIASLALQFSAFFTLLLGSLIFRERLSRYQITGFVIACAGLLSIVFVTDGSVTLSGMLLVMAGALAWSVANIIIKKAGTKQVFAFLVWSSAFSPLPLFGLDWLVNGSSGFTEMFSHMDNRALLSVLFQVYPNTLFGYWIWNSLLKQYPVSTVAPLSLLVPVFGILGSMMIFGEHLSPQKMLALLLIIIGLTVGLYGQRLVQRVQLLPRKR</sequence>
<evidence type="ECO:0000256" key="2">
    <source>
        <dbReference type="ARBA" id="ARBA00022475"/>
    </source>
</evidence>
<dbReference type="eggNOG" id="COG0697">
    <property type="taxonomic scope" value="Bacteria"/>
</dbReference>
<dbReference type="InterPro" id="IPR000620">
    <property type="entry name" value="EamA_dom"/>
</dbReference>
<evidence type="ECO:0000313" key="9">
    <source>
        <dbReference type="Proteomes" id="UP000006690"/>
    </source>
</evidence>
<dbReference type="HOGENOM" id="CLU_033863_20_1_6"/>
<dbReference type="InterPro" id="IPR050638">
    <property type="entry name" value="AA-Vitamin_Transporters"/>
</dbReference>
<organism evidence="8 9">
    <name type="scientific">Pantoea ananatis (strain AJ13355)</name>
    <dbReference type="NCBI Taxonomy" id="932677"/>
    <lineage>
        <taxon>Bacteria</taxon>
        <taxon>Pseudomonadati</taxon>
        <taxon>Pseudomonadota</taxon>
        <taxon>Gammaproteobacteria</taxon>
        <taxon>Enterobacterales</taxon>
        <taxon>Erwiniaceae</taxon>
        <taxon>Pantoea</taxon>
    </lineage>
</organism>
<feature type="transmembrane region" description="Helical" evidence="6">
    <location>
        <begin position="185"/>
        <end position="207"/>
    </location>
</feature>
<comment type="subcellular location">
    <subcellularLocation>
        <location evidence="1">Cell membrane</location>
        <topology evidence="1">Multi-pass membrane protein</topology>
    </subcellularLocation>
</comment>
<feature type="transmembrane region" description="Helical" evidence="6">
    <location>
        <begin position="305"/>
        <end position="325"/>
    </location>
</feature>
<feature type="transmembrane region" description="Helical" evidence="6">
    <location>
        <begin position="132"/>
        <end position="150"/>
    </location>
</feature>
<gene>
    <name evidence="8" type="primary">eamA</name>
    <name evidence="8" type="ordered locus">PAJ_2491</name>
</gene>
<evidence type="ECO:0000256" key="3">
    <source>
        <dbReference type="ARBA" id="ARBA00022692"/>
    </source>
</evidence>
<protein>
    <submittedName>
        <fullName evidence="8">Probable amino acid metabolite efflux pump EamA</fullName>
    </submittedName>
</protein>
<dbReference type="EMBL" id="AP012032">
    <property type="protein sequence ID" value="BAK12571.1"/>
    <property type="molecule type" value="Genomic_DNA"/>
</dbReference>
<dbReference type="Gene3D" id="1.10.3730.20">
    <property type="match status" value="1"/>
</dbReference>
<evidence type="ECO:0000256" key="4">
    <source>
        <dbReference type="ARBA" id="ARBA00022989"/>
    </source>
</evidence>